<dbReference type="NCBIfam" id="TIGR00369">
    <property type="entry name" value="unchar_dom_1"/>
    <property type="match status" value="1"/>
</dbReference>
<keyword evidence="1" id="KW-0378">Hydrolase</keyword>
<evidence type="ECO:0000256" key="1">
    <source>
        <dbReference type="ARBA" id="ARBA00022801"/>
    </source>
</evidence>
<dbReference type="InterPro" id="IPR003736">
    <property type="entry name" value="PAAI_dom"/>
</dbReference>
<protein>
    <recommendedName>
        <fullName evidence="6">Medium/long-chain acyl-CoA thioesterase YigI</fullName>
        <ecNumber evidence="5">3.1.2.20</ecNumber>
    </recommendedName>
</protein>
<evidence type="ECO:0000259" key="8">
    <source>
        <dbReference type="Pfam" id="PF03061"/>
    </source>
</evidence>
<dbReference type="EC" id="3.1.2.20" evidence="5"/>
<comment type="catalytic activity">
    <reaction evidence="7">
        <text>a medium-chain fatty acyl-CoA + H2O = a medium-chain fatty acid + CoA + H(+)</text>
        <dbReference type="Rhea" id="RHEA:68184"/>
        <dbReference type="ChEBI" id="CHEBI:15377"/>
        <dbReference type="ChEBI" id="CHEBI:15378"/>
        <dbReference type="ChEBI" id="CHEBI:57287"/>
        <dbReference type="ChEBI" id="CHEBI:59558"/>
        <dbReference type="ChEBI" id="CHEBI:90546"/>
    </reaction>
</comment>
<proteinExistence type="inferred from homology"/>
<dbReference type="CDD" id="cd03443">
    <property type="entry name" value="PaaI_thioesterase"/>
    <property type="match status" value="1"/>
</dbReference>
<organism evidence="9 10">
    <name type="scientific">Sphaerotilus microaerophilus</name>
    <dbReference type="NCBI Taxonomy" id="2914710"/>
    <lineage>
        <taxon>Bacteria</taxon>
        <taxon>Pseudomonadati</taxon>
        <taxon>Pseudomonadota</taxon>
        <taxon>Betaproteobacteria</taxon>
        <taxon>Burkholderiales</taxon>
        <taxon>Sphaerotilaceae</taxon>
        <taxon>Sphaerotilus</taxon>
    </lineage>
</organism>
<evidence type="ECO:0000313" key="9">
    <source>
        <dbReference type="EMBL" id="BDI05447.1"/>
    </source>
</evidence>
<dbReference type="Gene3D" id="3.10.129.10">
    <property type="entry name" value="Hotdog Thioesterase"/>
    <property type="match status" value="1"/>
</dbReference>
<comment type="catalytic activity">
    <reaction evidence="3">
        <text>a long-chain fatty acyl-CoA + H2O = a long-chain fatty acid + CoA + H(+)</text>
        <dbReference type="Rhea" id="RHEA:67680"/>
        <dbReference type="ChEBI" id="CHEBI:15377"/>
        <dbReference type="ChEBI" id="CHEBI:15378"/>
        <dbReference type="ChEBI" id="CHEBI:57287"/>
        <dbReference type="ChEBI" id="CHEBI:57560"/>
        <dbReference type="ChEBI" id="CHEBI:83139"/>
    </reaction>
</comment>
<evidence type="ECO:0000256" key="3">
    <source>
        <dbReference type="ARBA" id="ARBA00036002"/>
    </source>
</evidence>
<evidence type="ECO:0000256" key="5">
    <source>
        <dbReference type="ARBA" id="ARBA00038894"/>
    </source>
</evidence>
<name>A0ABM7YM25_9BURK</name>
<evidence type="ECO:0000256" key="2">
    <source>
        <dbReference type="ARBA" id="ARBA00035880"/>
    </source>
</evidence>
<dbReference type="Proteomes" id="UP001057498">
    <property type="component" value="Chromosome"/>
</dbReference>
<evidence type="ECO:0000256" key="7">
    <source>
        <dbReference type="ARBA" id="ARBA00048062"/>
    </source>
</evidence>
<comment type="similarity">
    <text evidence="4">Belongs to the YigI thioesterase family.</text>
</comment>
<evidence type="ECO:0000313" key="10">
    <source>
        <dbReference type="Proteomes" id="UP001057498"/>
    </source>
</evidence>
<dbReference type="SUPFAM" id="SSF54637">
    <property type="entry name" value="Thioesterase/thiol ester dehydrase-isomerase"/>
    <property type="match status" value="1"/>
</dbReference>
<dbReference type="Pfam" id="PF03061">
    <property type="entry name" value="4HBT"/>
    <property type="match status" value="1"/>
</dbReference>
<evidence type="ECO:0000256" key="4">
    <source>
        <dbReference type="ARBA" id="ARBA00038381"/>
    </source>
</evidence>
<dbReference type="PANTHER" id="PTHR43240">
    <property type="entry name" value="1,4-DIHYDROXY-2-NAPHTHOYL-COA THIOESTERASE 1"/>
    <property type="match status" value="1"/>
</dbReference>
<evidence type="ECO:0000256" key="6">
    <source>
        <dbReference type="ARBA" id="ARBA00040062"/>
    </source>
</evidence>
<feature type="domain" description="Thioesterase" evidence="8">
    <location>
        <begin position="46"/>
        <end position="119"/>
    </location>
</feature>
<sequence length="163" mass="17594">MQPLPMDFPVHIPFVEHLGFELLCFEGGEAQIALDLRAEQCNSFLVAHGGVTMTLLDVVMAHAARSVNRDVEGGGPGVVTIEMKTTFMRPGEGRLVGVGRLLHRTATMAFVEGSVYTGDAASEGEDRLLCAHATGTFKYVRKLPTQGRELKPLQRKLDGAGSD</sequence>
<accession>A0ABM7YM25</accession>
<keyword evidence="10" id="KW-1185">Reference proteome</keyword>
<dbReference type="InterPro" id="IPR029069">
    <property type="entry name" value="HotDog_dom_sf"/>
</dbReference>
<comment type="catalytic activity">
    <reaction evidence="2">
        <text>a fatty acyl-CoA + H2O = a fatty acid + CoA + H(+)</text>
        <dbReference type="Rhea" id="RHEA:16781"/>
        <dbReference type="ChEBI" id="CHEBI:15377"/>
        <dbReference type="ChEBI" id="CHEBI:15378"/>
        <dbReference type="ChEBI" id="CHEBI:28868"/>
        <dbReference type="ChEBI" id="CHEBI:57287"/>
        <dbReference type="ChEBI" id="CHEBI:77636"/>
        <dbReference type="EC" id="3.1.2.20"/>
    </reaction>
</comment>
<dbReference type="PANTHER" id="PTHR43240:SF20">
    <property type="entry name" value="MEDIUM_LONG-CHAIN ACYL-COA THIOESTERASE YIGI"/>
    <property type="match status" value="1"/>
</dbReference>
<gene>
    <name evidence="9" type="ORF">CATMQ487_24170</name>
</gene>
<dbReference type="EMBL" id="AP025730">
    <property type="protein sequence ID" value="BDI05447.1"/>
    <property type="molecule type" value="Genomic_DNA"/>
</dbReference>
<reference evidence="9" key="1">
    <citation type="submission" date="2022-04" db="EMBL/GenBank/DDBJ databases">
        <title>Whole genome sequence of Sphaerotilus sp. FB-5.</title>
        <authorList>
            <person name="Takeda M."/>
            <person name="Narihara S."/>
            <person name="Akimoto M."/>
            <person name="Akimoto R."/>
            <person name="Nishiyashiki S."/>
            <person name="Murakami T."/>
        </authorList>
    </citation>
    <scope>NUCLEOTIDE SEQUENCE</scope>
    <source>
        <strain evidence="9">FB-5</strain>
    </source>
</reference>
<dbReference type="InterPro" id="IPR006683">
    <property type="entry name" value="Thioestr_dom"/>
</dbReference>